<dbReference type="KEGG" id="crx:CRECT_0763"/>
<dbReference type="PROSITE" id="PS51257">
    <property type="entry name" value="PROKAR_LIPOPROTEIN"/>
    <property type="match status" value="1"/>
</dbReference>
<evidence type="ECO:0000313" key="1">
    <source>
        <dbReference type="EMBL" id="QCD46442.1"/>
    </source>
</evidence>
<proteinExistence type="predicted"/>
<dbReference type="AlphaFoldDB" id="A0A6G5QLH6"/>
<sequence>MKIKILLFLAAFILAGCGYKPVSKITNDIMGERVYVNVLISKEEPKNSVWIKDSVFEGIVTRLGKRISYDKNEPTRIIVSIKSVSYQPLLYDEHGYVTSYKALLTLNFDTGLKDGKTLSVTTSGEHDFTVSQKVRNTRYADGVISESDKYNAIKVASQEAFDEYIAVLAVRGLKNGN</sequence>
<gene>
    <name evidence="1" type="ORF">CRECT_0763</name>
</gene>
<evidence type="ECO:0000313" key="2">
    <source>
        <dbReference type="Proteomes" id="UP000502377"/>
    </source>
</evidence>
<accession>A0A6G5QLH6</accession>
<name>A0A6G5QLH6_CAMRE</name>
<protein>
    <submittedName>
        <fullName evidence="1">Putative lipooligosaccharide transport system, OM component (LptE family)</fullName>
    </submittedName>
</protein>
<dbReference type="EMBL" id="CP012543">
    <property type="protein sequence ID" value="QCD46442.1"/>
    <property type="molecule type" value="Genomic_DNA"/>
</dbReference>
<organism evidence="1 2">
    <name type="scientific">Campylobacter rectus</name>
    <name type="common">Wolinella recta</name>
    <dbReference type="NCBI Taxonomy" id="203"/>
    <lineage>
        <taxon>Bacteria</taxon>
        <taxon>Pseudomonadati</taxon>
        <taxon>Campylobacterota</taxon>
        <taxon>Epsilonproteobacteria</taxon>
        <taxon>Campylobacterales</taxon>
        <taxon>Campylobacteraceae</taxon>
        <taxon>Campylobacter</taxon>
    </lineage>
</organism>
<dbReference type="Proteomes" id="UP000502377">
    <property type="component" value="Chromosome"/>
</dbReference>
<reference evidence="1 2" key="1">
    <citation type="submission" date="2016-07" db="EMBL/GenBank/DDBJ databases">
        <title>Comparative genomics of the Campylobacter concisus group.</title>
        <authorList>
            <person name="Miller W.G."/>
            <person name="Yee E."/>
            <person name="Chapman M.H."/>
            <person name="Huynh S."/>
            <person name="Bono J.L."/>
            <person name="On S.L.W."/>
            <person name="StLeger J."/>
            <person name="Foster G."/>
            <person name="Parker C.T."/>
        </authorList>
    </citation>
    <scope>NUCLEOTIDE SEQUENCE [LARGE SCALE GENOMIC DNA]</scope>
    <source>
        <strain evidence="1 2">ATCC 33238</strain>
    </source>
</reference>
<dbReference type="RefSeq" id="WP_004320361.1">
    <property type="nucleotide sequence ID" value="NZ_CAJPTG010000022.1"/>
</dbReference>